<dbReference type="EMBL" id="MSTR01000019">
    <property type="protein sequence ID" value="ONN40714.1"/>
    <property type="molecule type" value="Genomic_DNA"/>
</dbReference>
<evidence type="ECO:0000256" key="1">
    <source>
        <dbReference type="ARBA" id="ARBA00022801"/>
    </source>
</evidence>
<evidence type="ECO:0000313" key="4">
    <source>
        <dbReference type="EMBL" id="ONN40714.1"/>
    </source>
</evidence>
<organism evidence="4 5">
    <name type="scientific">Enterococcus mundtii</name>
    <dbReference type="NCBI Taxonomy" id="53346"/>
    <lineage>
        <taxon>Bacteria</taxon>
        <taxon>Bacillati</taxon>
        <taxon>Bacillota</taxon>
        <taxon>Bacilli</taxon>
        <taxon>Lactobacillales</taxon>
        <taxon>Enterococcaceae</taxon>
        <taxon>Enterococcus</taxon>
    </lineage>
</organism>
<proteinExistence type="predicted"/>
<dbReference type="InterPro" id="IPR003305">
    <property type="entry name" value="CenC_carb-bd"/>
</dbReference>
<feature type="signal peptide" evidence="2">
    <location>
        <begin position="1"/>
        <end position="27"/>
    </location>
</feature>
<evidence type="ECO:0000256" key="2">
    <source>
        <dbReference type="SAM" id="SignalP"/>
    </source>
</evidence>
<dbReference type="InterPro" id="IPR008979">
    <property type="entry name" value="Galactose-bd-like_sf"/>
</dbReference>
<protein>
    <recommendedName>
        <fullName evidence="3">CBM-cenC domain-containing protein</fullName>
    </recommendedName>
</protein>
<feature type="domain" description="CBM-cenC" evidence="3">
    <location>
        <begin position="48"/>
        <end position="163"/>
    </location>
</feature>
<dbReference type="AlphaFoldDB" id="A0A1V2UBR6"/>
<dbReference type="Proteomes" id="UP000189299">
    <property type="component" value="Unassembled WGS sequence"/>
</dbReference>
<keyword evidence="1" id="KW-0378">Hydrolase</keyword>
<reference evidence="4 5" key="1">
    <citation type="submission" date="2016-12" db="EMBL/GenBank/DDBJ databases">
        <authorList>
            <person name="Song W.-J."/>
            <person name="Kurnit D.M."/>
        </authorList>
    </citation>
    <scope>NUCLEOTIDE SEQUENCE [LARGE SCALE GENOMIC DNA]</scope>
    <source>
        <strain evidence="4 5">CGB1038-1_S1</strain>
    </source>
</reference>
<gene>
    <name evidence="4" type="ORF">BTN92_14720</name>
</gene>
<name>A0A1V2UBR6_ENTMU</name>
<comment type="caution">
    <text evidence="4">The sequence shown here is derived from an EMBL/GenBank/DDBJ whole genome shotgun (WGS) entry which is preliminary data.</text>
</comment>
<feature type="chain" id="PRO_5013115764" description="CBM-cenC domain-containing protein" evidence="2">
    <location>
        <begin position="28"/>
        <end position="388"/>
    </location>
</feature>
<keyword evidence="2" id="KW-0732">Signal</keyword>
<evidence type="ECO:0000259" key="3">
    <source>
        <dbReference type="Pfam" id="PF02018"/>
    </source>
</evidence>
<dbReference type="GO" id="GO:0016798">
    <property type="term" value="F:hydrolase activity, acting on glycosyl bonds"/>
    <property type="evidence" value="ECO:0007669"/>
    <property type="project" value="InterPro"/>
</dbReference>
<dbReference type="OrthoDB" id="2194268at2"/>
<accession>A0A1V2UBR6</accession>
<evidence type="ECO:0000313" key="5">
    <source>
        <dbReference type="Proteomes" id="UP000189299"/>
    </source>
</evidence>
<dbReference type="STRING" id="53346.A5802_002362"/>
<dbReference type="SUPFAM" id="SSF49785">
    <property type="entry name" value="Galactose-binding domain-like"/>
    <property type="match status" value="1"/>
</dbReference>
<dbReference type="Gene3D" id="2.60.120.260">
    <property type="entry name" value="Galactose-binding domain-like"/>
    <property type="match status" value="1"/>
</dbReference>
<dbReference type="RefSeq" id="WP_077152063.1">
    <property type="nucleotide sequence ID" value="NZ_CABMMO010000019.1"/>
</dbReference>
<sequence>MKKTNLKKIAATSMLLLSLGGPVVTSAASQSTGDSANISNQVEEQLTIKNGDFNEGLNHWIVSSPGTQNPTIEELSGNKYAVATYGENIHQYLALKPNTTYTFGYDVAGSADFPAKVEFGTMNHDEGFISLEETSHNNENWTRREFTFTTPETDNTYIIRFSSTGNGWAKFDNIQVEPEKTETSLLTVGTQDRQAYAYLNLDAERFNSSERLMVYVDGRYHFETYKGKAYYSFTSKTDEGTQVRRSISGLKGQVIEVYTAPNSPGHSSTGKRLLESITLEEDLAVDTSLLEHAVKNIQLLGNRLDVDFDRASFEGNNRMIIRKNGAYVAEIHKGKVYYASVRERAEDSVKVSKTIDYKAGDVISVELSSGTPGGSSNSLQVLATYEVE</sequence>
<dbReference type="Pfam" id="PF02018">
    <property type="entry name" value="CBM_4_9"/>
    <property type="match status" value="1"/>
</dbReference>